<dbReference type="GO" id="GO:0005737">
    <property type="term" value="C:cytoplasm"/>
    <property type="evidence" value="ECO:0007669"/>
    <property type="project" value="UniProtKB-SubCell"/>
</dbReference>
<evidence type="ECO:0000256" key="8">
    <source>
        <dbReference type="ARBA" id="ARBA00022845"/>
    </source>
</evidence>
<keyword evidence="15" id="KW-1185">Reference proteome</keyword>
<reference evidence="14" key="2">
    <citation type="submission" date="2025-09" db="UniProtKB">
        <authorList>
            <consortium name="Ensembl"/>
        </authorList>
    </citation>
    <scope>IDENTIFICATION</scope>
</reference>
<accession>A0A3B3TA36</accession>
<sequence length="230" mass="24794">MACVGIQNVLRNKHKVSSVSLCAPGISWERSCLSRPVPPVLPRTQWRGPERLAGWNAAALGSMPCISPIPGREAEGRGEEREAKENAGLAFLKALKVHCKMTSLTTRVFCEKSGICRAAPQNSVSLHAGAPVSADAAPPTRHAVRNARGVHLPAMARGHQKIQSQQKNAKKQAEAKKSKGHDQKAAAKVALVYTCAVCRTQMPDPKTFKQHFESKHPKSPLPPELVGVEA</sequence>
<evidence type="ECO:0000313" key="14">
    <source>
        <dbReference type="Ensembl" id="ENSPKIP00000039644.1"/>
    </source>
</evidence>
<dbReference type="GO" id="GO:0006417">
    <property type="term" value="P:regulation of translation"/>
    <property type="evidence" value="ECO:0007669"/>
    <property type="project" value="UniProtKB-KW"/>
</dbReference>
<feature type="compositionally biased region" description="Basic and acidic residues" evidence="11">
    <location>
        <begin position="171"/>
        <end position="183"/>
    </location>
</feature>
<dbReference type="GeneTree" id="ENSGT00390000003465"/>
<evidence type="ECO:0000256" key="2">
    <source>
        <dbReference type="ARBA" id="ARBA00004496"/>
    </source>
</evidence>
<evidence type="ECO:0000256" key="10">
    <source>
        <dbReference type="ARBA" id="ARBA00069147"/>
    </source>
</evidence>
<comment type="subcellular location">
    <subcellularLocation>
        <location evidence="2">Cytoplasm</location>
    </subcellularLocation>
    <subcellularLocation>
        <location evidence="1">Nucleus</location>
    </subcellularLocation>
</comment>
<keyword evidence="4" id="KW-0678">Repressor</keyword>
<protein>
    <recommendedName>
        <fullName evidence="10">Zinc finger protein 706</fullName>
    </recommendedName>
</protein>
<evidence type="ECO:0000256" key="11">
    <source>
        <dbReference type="SAM" id="MobiDB-lite"/>
    </source>
</evidence>
<dbReference type="STRING" id="1676925.ENSPKIP00000039644"/>
<feature type="region of interest" description="Disordered" evidence="11">
    <location>
        <begin position="157"/>
        <end position="183"/>
    </location>
</feature>
<dbReference type="SUPFAM" id="SSF118359">
    <property type="entry name" value="Expressed protein At2g23090/F21P24.15"/>
    <property type="match status" value="1"/>
</dbReference>
<keyword evidence="5" id="KW-0479">Metal-binding</keyword>
<evidence type="ECO:0000256" key="4">
    <source>
        <dbReference type="ARBA" id="ARBA00022491"/>
    </source>
</evidence>
<reference evidence="14" key="1">
    <citation type="submission" date="2025-08" db="UniProtKB">
        <authorList>
            <consortium name="Ensembl"/>
        </authorList>
    </citation>
    <scope>IDENTIFICATION</scope>
</reference>
<dbReference type="InterPro" id="IPR013087">
    <property type="entry name" value="Znf_C2H2_type"/>
</dbReference>
<name>A0A3B3TA36_9TELE</name>
<evidence type="ECO:0000313" key="15">
    <source>
        <dbReference type="Proteomes" id="UP000261540"/>
    </source>
</evidence>
<evidence type="ECO:0000256" key="9">
    <source>
        <dbReference type="ARBA" id="ARBA00023242"/>
    </source>
</evidence>
<dbReference type="Proteomes" id="UP000261540">
    <property type="component" value="Unplaced"/>
</dbReference>
<dbReference type="Ensembl" id="ENSPKIT00000020655.1">
    <property type="protein sequence ID" value="ENSPKIP00000039644.1"/>
    <property type="gene ID" value="ENSPKIG00000016927.1"/>
</dbReference>
<proteinExistence type="predicted"/>
<evidence type="ECO:0000259" key="12">
    <source>
        <dbReference type="Pfam" id="PF04419"/>
    </source>
</evidence>
<evidence type="ECO:0000256" key="3">
    <source>
        <dbReference type="ARBA" id="ARBA00022490"/>
    </source>
</evidence>
<dbReference type="InterPro" id="IPR026939">
    <property type="entry name" value="ZNF706/At2g23090_sf"/>
</dbReference>
<dbReference type="AlphaFoldDB" id="A0A3B3TA36"/>
<dbReference type="InterPro" id="IPR007513">
    <property type="entry name" value="SERF-like_N"/>
</dbReference>
<keyword evidence="8" id="KW-0810">Translation regulation</keyword>
<dbReference type="PANTHER" id="PTHR21213">
    <property type="entry name" value="GEO09665P1-RELATED"/>
    <property type="match status" value="1"/>
</dbReference>
<evidence type="ECO:0000256" key="7">
    <source>
        <dbReference type="ARBA" id="ARBA00022833"/>
    </source>
</evidence>
<evidence type="ECO:0000256" key="1">
    <source>
        <dbReference type="ARBA" id="ARBA00004123"/>
    </source>
</evidence>
<evidence type="ECO:0000259" key="13">
    <source>
        <dbReference type="Pfam" id="PF12874"/>
    </source>
</evidence>
<keyword evidence="9" id="KW-0539">Nucleus</keyword>
<keyword evidence="7" id="KW-0862">Zinc</keyword>
<dbReference type="Gene3D" id="4.10.1050.10">
    <property type="entry name" value="At2g23090-like"/>
    <property type="match status" value="1"/>
</dbReference>
<feature type="region of interest" description="Disordered" evidence="11">
    <location>
        <begin position="208"/>
        <end position="230"/>
    </location>
</feature>
<feature type="domain" description="C2H2-type" evidence="13">
    <location>
        <begin position="193"/>
        <end position="215"/>
    </location>
</feature>
<dbReference type="Pfam" id="PF04419">
    <property type="entry name" value="SERF-like_N"/>
    <property type="match status" value="1"/>
</dbReference>
<dbReference type="GO" id="GO:0005634">
    <property type="term" value="C:nucleus"/>
    <property type="evidence" value="ECO:0007669"/>
    <property type="project" value="UniProtKB-SubCell"/>
</dbReference>
<evidence type="ECO:0000256" key="5">
    <source>
        <dbReference type="ARBA" id="ARBA00022723"/>
    </source>
</evidence>
<dbReference type="GO" id="GO:0008270">
    <property type="term" value="F:zinc ion binding"/>
    <property type="evidence" value="ECO:0007669"/>
    <property type="project" value="UniProtKB-KW"/>
</dbReference>
<organism evidence="14 15">
    <name type="scientific">Paramormyrops kingsleyae</name>
    <dbReference type="NCBI Taxonomy" id="1676925"/>
    <lineage>
        <taxon>Eukaryota</taxon>
        <taxon>Metazoa</taxon>
        <taxon>Chordata</taxon>
        <taxon>Craniata</taxon>
        <taxon>Vertebrata</taxon>
        <taxon>Euteleostomi</taxon>
        <taxon>Actinopterygii</taxon>
        <taxon>Neopterygii</taxon>
        <taxon>Teleostei</taxon>
        <taxon>Osteoglossocephala</taxon>
        <taxon>Osteoglossomorpha</taxon>
        <taxon>Osteoglossiformes</taxon>
        <taxon>Mormyridae</taxon>
        <taxon>Paramormyrops</taxon>
    </lineage>
</organism>
<evidence type="ECO:0000256" key="6">
    <source>
        <dbReference type="ARBA" id="ARBA00022771"/>
    </source>
</evidence>
<dbReference type="FunFam" id="4.10.1050.10:FF:000001">
    <property type="entry name" value="Zinc finger protein 706"/>
    <property type="match status" value="1"/>
</dbReference>
<dbReference type="PANTHER" id="PTHR21213:SF32">
    <property type="entry name" value="HSPC038 PROTEIN"/>
    <property type="match status" value="1"/>
</dbReference>
<keyword evidence="6" id="KW-0863">Zinc-finger</keyword>
<feature type="domain" description="Small EDRK-rich factor-like N-terminal" evidence="12">
    <location>
        <begin position="155"/>
        <end position="190"/>
    </location>
</feature>
<keyword evidence="3" id="KW-0963">Cytoplasm</keyword>
<dbReference type="InterPro" id="IPR045230">
    <property type="entry name" value="MBS1/2-like"/>
</dbReference>
<dbReference type="Pfam" id="PF12874">
    <property type="entry name" value="zf-met"/>
    <property type="match status" value="1"/>
</dbReference>